<evidence type="ECO:0000256" key="2">
    <source>
        <dbReference type="SAM" id="Phobius"/>
    </source>
</evidence>
<evidence type="ECO:0000256" key="1">
    <source>
        <dbReference type="SAM" id="MobiDB-lite"/>
    </source>
</evidence>
<keyword evidence="2" id="KW-0812">Transmembrane</keyword>
<organism evidence="3 4">
    <name type="scientific">Candidatus Colwellbacteria bacterium CG10_big_fil_rev_8_21_14_0_10_42_22</name>
    <dbReference type="NCBI Taxonomy" id="1974540"/>
    <lineage>
        <taxon>Bacteria</taxon>
        <taxon>Candidatus Colwelliibacteriota</taxon>
    </lineage>
</organism>
<dbReference type="AlphaFoldDB" id="A0A2H0VFJ9"/>
<keyword evidence="2" id="KW-0472">Membrane</keyword>
<protein>
    <recommendedName>
        <fullName evidence="5">Baseplate protein J-like domain-containing protein</fullName>
    </recommendedName>
</protein>
<reference evidence="4" key="1">
    <citation type="submission" date="2017-09" db="EMBL/GenBank/DDBJ databases">
        <title>Depth-based differentiation of microbial function through sediment-hosted aquifers and enrichment of novel symbionts in the deep terrestrial subsurface.</title>
        <authorList>
            <person name="Probst A.J."/>
            <person name="Ladd B."/>
            <person name="Jarett J.K."/>
            <person name="Geller-Mcgrath D.E."/>
            <person name="Sieber C.M.K."/>
            <person name="Emerson J.B."/>
            <person name="Anantharaman K."/>
            <person name="Thomas B.C."/>
            <person name="Malmstrom R."/>
            <person name="Stieglmeier M."/>
            <person name="Klingl A."/>
            <person name="Woyke T."/>
            <person name="Ryan C.M."/>
            <person name="Banfield J.F."/>
        </authorList>
    </citation>
    <scope>NUCLEOTIDE SEQUENCE [LARGE SCALE GENOMIC DNA]</scope>
</reference>
<dbReference type="Proteomes" id="UP000231466">
    <property type="component" value="Unassembled WGS sequence"/>
</dbReference>
<feature type="transmembrane region" description="Helical" evidence="2">
    <location>
        <begin position="142"/>
        <end position="161"/>
    </location>
</feature>
<accession>A0A2H0VFJ9</accession>
<keyword evidence="2" id="KW-1133">Transmembrane helix</keyword>
<feature type="compositionally biased region" description="Basic residues" evidence="1">
    <location>
        <begin position="113"/>
        <end position="122"/>
    </location>
</feature>
<evidence type="ECO:0008006" key="5">
    <source>
        <dbReference type="Google" id="ProtNLM"/>
    </source>
</evidence>
<gene>
    <name evidence="3" type="ORF">COT89_02115</name>
</gene>
<evidence type="ECO:0000313" key="4">
    <source>
        <dbReference type="Proteomes" id="UP000231466"/>
    </source>
</evidence>
<sequence length="514" mass="56290">MSKKVYLNKSDSVTSAIDKVINAPDEEVVLYIPRGAEVASNRKDIELLKREVEASGKSLIVESVDDDILEIVATLGIRANNPFLGRSKHTVSDIVVIKPKNRAPGNNKNTPTSKKKKSRASKVRVGTTRSPITNSVGGMKRVAIIAGVIAGLTMIITLVVVSTPRVSVALTLEKIDQGYIGPLIVSPNTEESSISDKMINLRGIILSKKKNITKSYPATGTDSVGRKARGTITIYNDFGVEKQTLVKTTRFVTPDGKIFRLDYDVVVPGRNADGSPSSIDASVTADQPGESYNIGPVSKLRIPGFQGSSKYEGFYAESKEDMKGGTTGEVKVPTDADIESAREDAKKSLEDVLKTDLLVDMPEGVEVLEGAYELFITKEEINDVVDKKNEFNITLYGEMKIVGFSEKELLEVLGERFSEEAGKELTSYMAEVDYGEVSVDFENQTMKSAVNIRSQWIEPFDVEEFKQRVAGLTENQLKEAVFSTPGVSGGEVRMWPFWVNKVPKDIDRISVDAT</sequence>
<comment type="caution">
    <text evidence="3">The sequence shown here is derived from an EMBL/GenBank/DDBJ whole genome shotgun (WGS) entry which is preliminary data.</text>
</comment>
<dbReference type="EMBL" id="PFAH01000008">
    <property type="protein sequence ID" value="PIR97843.1"/>
    <property type="molecule type" value="Genomic_DNA"/>
</dbReference>
<proteinExistence type="predicted"/>
<name>A0A2H0VFJ9_9BACT</name>
<evidence type="ECO:0000313" key="3">
    <source>
        <dbReference type="EMBL" id="PIR97843.1"/>
    </source>
</evidence>
<feature type="region of interest" description="Disordered" evidence="1">
    <location>
        <begin position="99"/>
        <end position="131"/>
    </location>
</feature>